<proteinExistence type="predicted"/>
<gene>
    <name evidence="1" type="ORF">GA0070558_13852</name>
</gene>
<sequence>RRTYQATISLNILAGPVLTTSPEP</sequence>
<organism evidence="1 2">
    <name type="scientific">Micromonospora haikouensis</name>
    <dbReference type="NCBI Taxonomy" id="686309"/>
    <lineage>
        <taxon>Bacteria</taxon>
        <taxon>Bacillati</taxon>
        <taxon>Actinomycetota</taxon>
        <taxon>Actinomycetes</taxon>
        <taxon>Micromonosporales</taxon>
        <taxon>Micromonosporaceae</taxon>
        <taxon>Micromonospora</taxon>
    </lineage>
</organism>
<dbReference type="Proteomes" id="UP000199375">
    <property type="component" value="Unassembled WGS sequence"/>
</dbReference>
<name>A0A1C4YAG2_9ACTN</name>
<reference evidence="1 2" key="1">
    <citation type="submission" date="2016-06" db="EMBL/GenBank/DDBJ databases">
        <authorList>
            <person name="Kjaerup R.B."/>
            <person name="Dalgaard T.S."/>
            <person name="Juul-Madsen H.R."/>
        </authorList>
    </citation>
    <scope>NUCLEOTIDE SEQUENCE [LARGE SCALE GENOMIC DNA]</scope>
    <source>
        <strain evidence="1 2">DSM 45626</strain>
    </source>
</reference>
<evidence type="ECO:0000313" key="2">
    <source>
        <dbReference type="Proteomes" id="UP000199375"/>
    </source>
</evidence>
<dbReference type="EMBL" id="FMCW01000038">
    <property type="protein sequence ID" value="SCF17707.1"/>
    <property type="molecule type" value="Genomic_DNA"/>
</dbReference>
<accession>A0A1C4YAG2</accession>
<feature type="non-terminal residue" evidence="1">
    <location>
        <position position="1"/>
    </location>
</feature>
<dbReference type="AlphaFoldDB" id="A0A1C4YAG2"/>
<protein>
    <submittedName>
        <fullName evidence="1">Uncharacterized protein</fullName>
    </submittedName>
</protein>
<evidence type="ECO:0000313" key="1">
    <source>
        <dbReference type="EMBL" id="SCF17707.1"/>
    </source>
</evidence>